<dbReference type="Proteomes" id="UP000007110">
    <property type="component" value="Unassembled WGS sequence"/>
</dbReference>
<dbReference type="KEGG" id="spu:586255"/>
<accession>A0A7M7HJP5</accession>
<proteinExistence type="predicted"/>
<feature type="domain" description="NACHT" evidence="1">
    <location>
        <begin position="185"/>
        <end position="311"/>
    </location>
</feature>
<evidence type="ECO:0000313" key="2">
    <source>
        <dbReference type="EnsemblMetazoa" id="XP_011673510"/>
    </source>
</evidence>
<dbReference type="InParanoid" id="A0A7M7HJP5"/>
<dbReference type="InterPro" id="IPR011029">
    <property type="entry name" value="DEATH-like_dom_sf"/>
</dbReference>
<keyword evidence="3" id="KW-1185">Reference proteome</keyword>
<name>A0A7M7HJP5_STRPU</name>
<dbReference type="InterPro" id="IPR052813">
    <property type="entry name" value="CMIP"/>
</dbReference>
<dbReference type="OrthoDB" id="10035877at2759"/>
<dbReference type="PROSITE" id="PS50837">
    <property type="entry name" value="NACHT"/>
    <property type="match status" value="1"/>
</dbReference>
<dbReference type="InterPro" id="IPR007111">
    <property type="entry name" value="NACHT_NTPase"/>
</dbReference>
<dbReference type="PANTHER" id="PTHR25480:SF0">
    <property type="entry name" value="C-MAF-INDUCING PROTEIN"/>
    <property type="match status" value="1"/>
</dbReference>
<evidence type="ECO:0000313" key="3">
    <source>
        <dbReference type="Proteomes" id="UP000007110"/>
    </source>
</evidence>
<protein>
    <recommendedName>
        <fullName evidence="1">NACHT domain-containing protein</fullName>
    </recommendedName>
</protein>
<dbReference type="EnsemblMetazoa" id="XM_786043">
    <property type="protein sequence ID" value="XP_791136"/>
    <property type="gene ID" value="LOC586255"/>
</dbReference>
<dbReference type="AlphaFoldDB" id="A0A7M7HJP5"/>
<organism evidence="2 3">
    <name type="scientific">Strongylocentrotus purpuratus</name>
    <name type="common">Purple sea urchin</name>
    <dbReference type="NCBI Taxonomy" id="7668"/>
    <lineage>
        <taxon>Eukaryota</taxon>
        <taxon>Metazoa</taxon>
        <taxon>Echinodermata</taxon>
        <taxon>Eleutherozoa</taxon>
        <taxon>Echinozoa</taxon>
        <taxon>Echinoidea</taxon>
        <taxon>Euechinoidea</taxon>
        <taxon>Echinacea</taxon>
        <taxon>Camarodonta</taxon>
        <taxon>Echinidea</taxon>
        <taxon>Strongylocentrotidae</taxon>
        <taxon>Strongylocentrotus</taxon>
    </lineage>
</organism>
<reference evidence="2" key="2">
    <citation type="submission" date="2021-01" db="UniProtKB">
        <authorList>
            <consortium name="EnsemblMetazoa"/>
        </authorList>
    </citation>
    <scope>IDENTIFICATION</scope>
</reference>
<dbReference type="Gene3D" id="1.10.533.10">
    <property type="entry name" value="Death Domain, Fas"/>
    <property type="match status" value="1"/>
</dbReference>
<reference evidence="3" key="1">
    <citation type="submission" date="2015-02" db="EMBL/GenBank/DDBJ databases">
        <title>Genome sequencing for Strongylocentrotus purpuratus.</title>
        <authorList>
            <person name="Murali S."/>
            <person name="Liu Y."/>
            <person name="Vee V."/>
            <person name="English A."/>
            <person name="Wang M."/>
            <person name="Skinner E."/>
            <person name="Han Y."/>
            <person name="Muzny D.M."/>
            <person name="Worley K.C."/>
            <person name="Gibbs R.A."/>
        </authorList>
    </citation>
    <scope>NUCLEOTIDE SEQUENCE</scope>
</reference>
<dbReference type="GeneID" id="586255"/>
<dbReference type="InterPro" id="IPR027417">
    <property type="entry name" value="P-loop_NTPase"/>
</dbReference>
<dbReference type="EnsemblMetazoa" id="XM_011675208">
    <property type="protein sequence ID" value="XP_011673510"/>
    <property type="gene ID" value="LOC586255"/>
</dbReference>
<sequence>MEGTRNPTDTGHGLTDKDILDLSRTVSYDHLCDLGVQLGFGLTEVLNLKKQYRDDTREIVQFMLQKWKMKLPPSESTIEAVQEMLTTTNLTREGLSKTDSPKSVTPKLSVEKCRERLVDQYKKTCKIALKPWDKTNYADYDDLHTRISLMVSERGQRGGDDVKKVPLPGSINDIFKTKVDGSLPSRILMIGGAGHGKTTSLTKIAYDWATGAEDSPLKKVPLVFALKFRRSDQRTSLGEAIVRQLLGKLDGVTPEEIEKFIDENEEDCVILLDGYDEYSGSITSEGPKSSLDELLLYQRFQKCRVLVTCRPHRQEDFEIDELPIVYAKMDIEGFAKEDSDDYIDRFFGSKEADATGLKNYLKDQHSIGSLINIPFFCMAFCVLWQGEFLQDTQSLTALFNRLLKYLLEHARSKASIGSKSLVSKSKKGLIKSVVAQFGKVALNSLLSDSKKLIFEEEDFVDCQDDLDIAVEIGLVSKQTVVEETSEWDESETTFVEFYHKLAQEHCAGFYMSTLDGEALQGILEGITTEARALELENVLKFAAGSSDTVCLTILKRFESITWSTPAPHMHALGERSQHHRLVFDLLCESTEKLTEEQLTSTILPCFKDGEFHFVETSSSATVYGFARIPMEVKAQIKTMVIAYCELTSHQVHLLWKSLALCKSLERLDVKGCDLPIDGPLDKLRCVRQLDMMGVTTDHRTLLASLPNVEEARISNEERRRSDAYMREIAHGLLETEGIQTDVELSPMNGFTIFRRSTCVSTETVNFFIERTLPHMTSPRALVLESPMHYDDVIRIIIECIRRPTIFKMRFFLDVESPLCSSNDDGDRPDVDLAPQGIRVADRKFWTDDVIAWREHYNNLSSERASGGFWVYIVALTSDSRKYDHCFEHMVFTLERPA</sequence>
<dbReference type="SUPFAM" id="SSF52047">
    <property type="entry name" value="RNI-like"/>
    <property type="match status" value="1"/>
</dbReference>
<dbReference type="EnsemblMetazoa" id="XM_011675207">
    <property type="protein sequence ID" value="XP_011673509"/>
    <property type="gene ID" value="LOC586255"/>
</dbReference>
<dbReference type="Pfam" id="PF05729">
    <property type="entry name" value="NACHT"/>
    <property type="match status" value="1"/>
</dbReference>
<evidence type="ECO:0000259" key="1">
    <source>
        <dbReference type="PROSITE" id="PS50837"/>
    </source>
</evidence>
<dbReference type="CDD" id="cd01670">
    <property type="entry name" value="Death"/>
    <property type="match status" value="1"/>
</dbReference>
<dbReference type="PANTHER" id="PTHR25480">
    <property type="entry name" value="LEUCINE-RICH REPEAT-CONTAINING PROTEIN 73"/>
    <property type="match status" value="1"/>
</dbReference>
<dbReference type="SUPFAM" id="SSF52540">
    <property type="entry name" value="P-loop containing nucleoside triphosphate hydrolases"/>
    <property type="match status" value="1"/>
</dbReference>
<dbReference type="RefSeq" id="XP_791136.5">
    <property type="nucleotide sequence ID" value="XM_786043.5"/>
</dbReference>
<dbReference type="RefSeq" id="XP_011673509.2">
    <property type="nucleotide sequence ID" value="XM_011675207.2"/>
</dbReference>
<dbReference type="RefSeq" id="XP_011673510.2">
    <property type="nucleotide sequence ID" value="XM_011675208.2"/>
</dbReference>
<dbReference type="Gene3D" id="3.40.50.300">
    <property type="entry name" value="P-loop containing nucleotide triphosphate hydrolases"/>
    <property type="match status" value="1"/>
</dbReference>